<evidence type="ECO:0000256" key="4">
    <source>
        <dbReference type="ARBA" id="ARBA00023098"/>
    </source>
</evidence>
<keyword evidence="5" id="KW-0413">Isomerase</keyword>
<keyword evidence="3" id="KW-0276">Fatty acid metabolism</keyword>
<dbReference type="InterPro" id="IPR001753">
    <property type="entry name" value="Enoyl-CoA_hydra/iso"/>
</dbReference>
<dbReference type="CDD" id="cd06558">
    <property type="entry name" value="crotonase-like"/>
    <property type="match status" value="1"/>
</dbReference>
<dbReference type="UniPathway" id="UPA00659"/>
<evidence type="ECO:0000256" key="6">
    <source>
        <dbReference type="RuleBase" id="RU003707"/>
    </source>
</evidence>
<dbReference type="NCBIfam" id="NF005699">
    <property type="entry name" value="PRK07509.1"/>
    <property type="match status" value="1"/>
</dbReference>
<organism evidence="7 8">
    <name type="scientific">Bradyrhizobium uaiense</name>
    <dbReference type="NCBI Taxonomy" id="2594946"/>
    <lineage>
        <taxon>Bacteria</taxon>
        <taxon>Pseudomonadati</taxon>
        <taxon>Pseudomonadota</taxon>
        <taxon>Alphaproteobacteria</taxon>
        <taxon>Hyphomicrobiales</taxon>
        <taxon>Nitrobacteraceae</taxon>
        <taxon>Bradyrhizobium</taxon>
    </lineage>
</organism>
<evidence type="ECO:0000313" key="8">
    <source>
        <dbReference type="Proteomes" id="UP000468531"/>
    </source>
</evidence>
<dbReference type="RefSeq" id="WP_163162993.1">
    <property type="nucleotide sequence ID" value="NZ_VKHP01000406.1"/>
</dbReference>
<reference evidence="7 8" key="1">
    <citation type="journal article" date="2020" name="Arch. Microbiol.">
        <title>Bradyrhizobium uaiense sp. nov., a new highly efficient cowpea symbiont.</title>
        <authorList>
            <person name="Cabral Michel D."/>
            <person name="Azarias Guimaraes A."/>
            <person name="Martins da Costa E."/>
            <person name="Soares de Carvalho T."/>
            <person name="Balsanelli E."/>
            <person name="Willems A."/>
            <person name="Maltempi de Souza E."/>
            <person name="de Souza Moreira F.M."/>
        </authorList>
    </citation>
    <scope>NUCLEOTIDE SEQUENCE [LARGE SCALE GENOMIC DNA]</scope>
    <source>
        <strain evidence="7 8">UFLA 03-164</strain>
    </source>
</reference>
<dbReference type="EMBL" id="VKHP01000406">
    <property type="protein sequence ID" value="NEV02678.1"/>
    <property type="molecule type" value="Genomic_DNA"/>
</dbReference>
<dbReference type="PANTHER" id="PTHR43149:SF1">
    <property type="entry name" value="DELTA(3,5)-DELTA(2,4)-DIENOYL-COA ISOMERASE, MITOCHONDRIAL"/>
    <property type="match status" value="1"/>
</dbReference>
<dbReference type="InterPro" id="IPR018376">
    <property type="entry name" value="Enoyl-CoA_hyd/isom_CS"/>
</dbReference>
<protein>
    <submittedName>
        <fullName evidence="7">Crotonase/enoyl-CoA hydratase family protein</fullName>
    </submittedName>
</protein>
<comment type="similarity">
    <text evidence="2 6">Belongs to the enoyl-CoA hydratase/isomerase family.</text>
</comment>
<dbReference type="Gene3D" id="1.10.12.10">
    <property type="entry name" value="Lyase 2-enoyl-coa Hydratase, Chain A, domain 2"/>
    <property type="match status" value="1"/>
</dbReference>
<dbReference type="PROSITE" id="PS00166">
    <property type="entry name" value="ENOYL_COA_HYDRATASE"/>
    <property type="match status" value="1"/>
</dbReference>
<dbReference type="AlphaFoldDB" id="A0A6P1BVW5"/>
<dbReference type="Proteomes" id="UP000468531">
    <property type="component" value="Unassembled WGS sequence"/>
</dbReference>
<evidence type="ECO:0000256" key="5">
    <source>
        <dbReference type="ARBA" id="ARBA00023235"/>
    </source>
</evidence>
<evidence type="ECO:0000313" key="7">
    <source>
        <dbReference type="EMBL" id="NEV02678.1"/>
    </source>
</evidence>
<dbReference type="GO" id="GO:0006635">
    <property type="term" value="P:fatty acid beta-oxidation"/>
    <property type="evidence" value="ECO:0007669"/>
    <property type="project" value="UniProtKB-UniPathway"/>
</dbReference>
<dbReference type="InterPro" id="IPR045002">
    <property type="entry name" value="Ech1-like"/>
</dbReference>
<sequence length="268" mass="28782">MTTDRVSLSIANGVADVRLDRPDKLNALDPDMFTAIADVGARLTDNPKVRAVVLSGEGQGFCAGLDKERLIATTEGESILPFADLGQRTHGIANFAQHLVWLWRELPVPVIAAVHGIAFGGGFQLMLGADIRYLAPATRLAVIEAKWGLVPDMAGTQLMRHLAREDVVRELTYTARVFSADEAFGYGFATRIVEHPRAAALETARAIADLSPDAIRAAKRLLNLAADGDAATGLAAETAEQALLLGTPNHIEAVRANLERRAPQWSFA</sequence>
<name>A0A6P1BVW5_9BRAD</name>
<evidence type="ECO:0000256" key="3">
    <source>
        <dbReference type="ARBA" id="ARBA00022832"/>
    </source>
</evidence>
<comment type="pathway">
    <text evidence="1">Lipid metabolism; fatty acid beta-oxidation.</text>
</comment>
<dbReference type="Pfam" id="PF00378">
    <property type="entry name" value="ECH_1"/>
    <property type="match status" value="1"/>
</dbReference>
<keyword evidence="8" id="KW-1185">Reference proteome</keyword>
<gene>
    <name evidence="7" type="ORF">FNJ47_45150</name>
</gene>
<accession>A0A6P1BVW5</accession>
<keyword evidence="4" id="KW-0443">Lipid metabolism</keyword>
<evidence type="ECO:0000256" key="1">
    <source>
        <dbReference type="ARBA" id="ARBA00005005"/>
    </source>
</evidence>
<comment type="caution">
    <text evidence="7">The sequence shown here is derived from an EMBL/GenBank/DDBJ whole genome shotgun (WGS) entry which is preliminary data.</text>
</comment>
<dbReference type="InterPro" id="IPR014748">
    <property type="entry name" value="Enoyl-CoA_hydra_C"/>
</dbReference>
<dbReference type="SUPFAM" id="SSF52096">
    <property type="entry name" value="ClpP/crotonase"/>
    <property type="match status" value="1"/>
</dbReference>
<evidence type="ECO:0000256" key="2">
    <source>
        <dbReference type="ARBA" id="ARBA00005254"/>
    </source>
</evidence>
<dbReference type="Gene3D" id="3.90.226.10">
    <property type="entry name" value="2-enoyl-CoA Hydratase, Chain A, domain 1"/>
    <property type="match status" value="1"/>
</dbReference>
<dbReference type="InterPro" id="IPR029045">
    <property type="entry name" value="ClpP/crotonase-like_dom_sf"/>
</dbReference>
<dbReference type="GO" id="GO:0016853">
    <property type="term" value="F:isomerase activity"/>
    <property type="evidence" value="ECO:0007669"/>
    <property type="project" value="UniProtKB-KW"/>
</dbReference>
<proteinExistence type="inferred from homology"/>
<dbReference type="PANTHER" id="PTHR43149">
    <property type="entry name" value="ENOYL-COA HYDRATASE"/>
    <property type="match status" value="1"/>
</dbReference>